<organism evidence="20 21">
    <name type="scientific">Bugula neritina</name>
    <name type="common">Brown bryozoan</name>
    <name type="synonym">Sertularia neritina</name>
    <dbReference type="NCBI Taxonomy" id="10212"/>
    <lineage>
        <taxon>Eukaryota</taxon>
        <taxon>Metazoa</taxon>
        <taxon>Spiralia</taxon>
        <taxon>Lophotrochozoa</taxon>
        <taxon>Bryozoa</taxon>
        <taxon>Gymnolaemata</taxon>
        <taxon>Cheilostomatida</taxon>
        <taxon>Flustrina</taxon>
        <taxon>Buguloidea</taxon>
        <taxon>Bugulidae</taxon>
        <taxon>Bugula</taxon>
    </lineage>
</organism>
<evidence type="ECO:0000256" key="16">
    <source>
        <dbReference type="ARBA" id="ARBA00026120"/>
    </source>
</evidence>
<dbReference type="InterPro" id="IPR004299">
    <property type="entry name" value="MBOAT_fam"/>
</dbReference>
<evidence type="ECO:0000313" key="21">
    <source>
        <dbReference type="Proteomes" id="UP000593567"/>
    </source>
</evidence>
<evidence type="ECO:0000256" key="15">
    <source>
        <dbReference type="ARBA" id="ARBA00025707"/>
    </source>
</evidence>
<name>A0A7J7KJR0_BUGNE</name>
<comment type="caution">
    <text evidence="20">The sequence shown here is derived from an EMBL/GenBank/DDBJ whole genome shotgun (WGS) entry which is preliminary data.</text>
</comment>
<comment type="similarity">
    <text evidence="4">Belongs to the membrane-bound acyltransferase family.</text>
</comment>
<evidence type="ECO:0000256" key="1">
    <source>
        <dbReference type="ARBA" id="ARBA00004141"/>
    </source>
</evidence>
<evidence type="ECO:0000256" key="6">
    <source>
        <dbReference type="ARBA" id="ARBA00022679"/>
    </source>
</evidence>
<evidence type="ECO:0000256" key="7">
    <source>
        <dbReference type="ARBA" id="ARBA00022692"/>
    </source>
</evidence>
<evidence type="ECO:0000256" key="12">
    <source>
        <dbReference type="ARBA" id="ARBA00023209"/>
    </source>
</evidence>
<feature type="transmembrane region" description="Helical" evidence="19">
    <location>
        <begin position="98"/>
        <end position="118"/>
    </location>
</feature>
<keyword evidence="13" id="KW-1208">Phospholipid metabolism</keyword>
<dbReference type="GO" id="GO:0047184">
    <property type="term" value="F:1-acylglycerophosphocholine O-acyltransferase activity"/>
    <property type="evidence" value="ECO:0007669"/>
    <property type="project" value="UniProtKB-EC"/>
</dbReference>
<feature type="transmembrane region" description="Helical" evidence="19">
    <location>
        <begin position="124"/>
        <end position="146"/>
    </location>
</feature>
<comment type="pathway">
    <text evidence="3">Lipid metabolism; phospholipid metabolism.</text>
</comment>
<evidence type="ECO:0000256" key="17">
    <source>
        <dbReference type="ARBA" id="ARBA00038923"/>
    </source>
</evidence>
<keyword evidence="12" id="KW-0594">Phospholipid biosynthesis</keyword>
<dbReference type="OrthoDB" id="5974730at2759"/>
<dbReference type="GO" id="GO:0071617">
    <property type="term" value="F:lysophospholipid acyltransferase activity"/>
    <property type="evidence" value="ECO:0007669"/>
    <property type="project" value="TreeGrafter"/>
</dbReference>
<keyword evidence="6" id="KW-0808">Transferase</keyword>
<dbReference type="GO" id="GO:0005783">
    <property type="term" value="C:endoplasmic reticulum"/>
    <property type="evidence" value="ECO:0007669"/>
    <property type="project" value="UniProtKB-SubCell"/>
</dbReference>
<dbReference type="GO" id="GO:0030258">
    <property type="term" value="P:lipid modification"/>
    <property type="evidence" value="ECO:0007669"/>
    <property type="project" value="TreeGrafter"/>
</dbReference>
<evidence type="ECO:0000256" key="4">
    <source>
        <dbReference type="ARBA" id="ARBA00010323"/>
    </source>
</evidence>
<dbReference type="Pfam" id="PF03062">
    <property type="entry name" value="MBOAT"/>
    <property type="match status" value="1"/>
</dbReference>
<gene>
    <name evidence="20" type="ORF">EB796_002736</name>
</gene>
<evidence type="ECO:0000256" key="11">
    <source>
        <dbReference type="ARBA" id="ARBA00023136"/>
    </source>
</evidence>
<keyword evidence="10" id="KW-0443">Lipid metabolism</keyword>
<evidence type="ECO:0000256" key="2">
    <source>
        <dbReference type="ARBA" id="ARBA00004240"/>
    </source>
</evidence>
<evidence type="ECO:0000256" key="9">
    <source>
        <dbReference type="ARBA" id="ARBA00022989"/>
    </source>
</evidence>
<keyword evidence="8" id="KW-0256">Endoplasmic reticulum</keyword>
<feature type="transmembrane region" description="Helical" evidence="19">
    <location>
        <begin position="20"/>
        <end position="41"/>
    </location>
</feature>
<keyword evidence="21" id="KW-1185">Reference proteome</keyword>
<dbReference type="GO" id="GO:0006656">
    <property type="term" value="P:phosphatidylcholine biosynthetic process"/>
    <property type="evidence" value="ECO:0007669"/>
    <property type="project" value="TreeGrafter"/>
</dbReference>
<dbReference type="Proteomes" id="UP000593567">
    <property type="component" value="Unassembled WGS sequence"/>
</dbReference>
<feature type="transmembrane region" description="Helical" evidence="19">
    <location>
        <begin position="390"/>
        <end position="417"/>
    </location>
</feature>
<dbReference type="GO" id="GO:0016020">
    <property type="term" value="C:membrane"/>
    <property type="evidence" value="ECO:0007669"/>
    <property type="project" value="UniProtKB-SubCell"/>
</dbReference>
<feature type="transmembrane region" description="Helical" evidence="19">
    <location>
        <begin position="214"/>
        <end position="238"/>
    </location>
</feature>
<evidence type="ECO:0000256" key="13">
    <source>
        <dbReference type="ARBA" id="ARBA00023264"/>
    </source>
</evidence>
<evidence type="ECO:0000256" key="8">
    <source>
        <dbReference type="ARBA" id="ARBA00022824"/>
    </source>
</evidence>
<dbReference type="AlphaFoldDB" id="A0A7J7KJR0"/>
<evidence type="ECO:0000256" key="3">
    <source>
        <dbReference type="ARBA" id="ARBA00005074"/>
    </source>
</evidence>
<evidence type="ECO:0000313" key="20">
    <source>
        <dbReference type="EMBL" id="KAF6038952.1"/>
    </source>
</evidence>
<comment type="subcellular location">
    <subcellularLocation>
        <location evidence="2">Endoplasmic reticulum</location>
    </subcellularLocation>
    <subcellularLocation>
        <location evidence="1">Membrane</location>
        <topology evidence="1">Multi-pass membrane protein</topology>
    </subcellularLocation>
</comment>
<accession>A0A7J7KJR0</accession>
<keyword evidence="5" id="KW-0444">Lipid biosynthesis</keyword>
<proteinExistence type="inferred from homology"/>
<keyword evidence="9 19" id="KW-1133">Transmembrane helix</keyword>
<dbReference type="PANTHER" id="PTHR13906">
    <property type="entry name" value="PORCUPINE"/>
    <property type="match status" value="1"/>
</dbReference>
<evidence type="ECO:0000256" key="10">
    <source>
        <dbReference type="ARBA" id="ARBA00023098"/>
    </source>
</evidence>
<keyword evidence="14" id="KW-0012">Acyltransferase</keyword>
<comment type="pathway">
    <text evidence="15">Phospholipid metabolism.</text>
</comment>
<dbReference type="InterPro" id="IPR049941">
    <property type="entry name" value="LPLAT_7/PORCN-like"/>
</dbReference>
<protein>
    <recommendedName>
        <fullName evidence="18">Lysophospholipid acyltransferase 5</fullName>
        <ecNumber evidence="16">2.3.1.23</ecNumber>
        <ecNumber evidence="17">2.3.1.n6</ecNumber>
    </recommendedName>
</protein>
<dbReference type="EMBL" id="VXIV02000324">
    <property type="protein sequence ID" value="KAF6038952.1"/>
    <property type="molecule type" value="Genomic_DNA"/>
</dbReference>
<keyword evidence="7 19" id="KW-0812">Transmembrane</keyword>
<sequence>MEAVFYWMELLPQRLHETLGAEISAVRLFSTLLYVYVLAIIQRLTLTGANANLHHLYHSVTAAFLLYYNFGFTSSYFIGNIIIIYVIIVLFKSSKYAVILSLIVNLGILGVGYVENLYSDGSYVISWTTAHCVLTLKLIGLTWDIYDGAQQNIKGKEETAVASIPTFLEVLGFSYYPPGLMTGPQISFMKYKRFTEGMFDQHLSKSWVYGMSRLMAGLVFVIGYPVIGSHLPVSYFYTQQYTEDPLVYRLGYMLLWGQIVLARYVGVWLVAEGSCVISGIAFNGVDNSGNVKWNACANIKLSTYLTATSLQHFVDSFNINTNKWVLNYVYKRLRFLNNKQISQGVALLFLAAWHGFNSGYFMCFFLEFVFMNGEKQISQLCEKKKLLKAIVTQPALAVLIKLFTKICATFFLSYALISFDQLQYSQYITVGAVTQCADYCKHNVKW</sequence>
<dbReference type="EC" id="2.3.1.23" evidence="16"/>
<feature type="transmembrane region" description="Helical" evidence="19">
    <location>
        <begin position="76"/>
        <end position="91"/>
    </location>
</feature>
<evidence type="ECO:0000256" key="5">
    <source>
        <dbReference type="ARBA" id="ARBA00022516"/>
    </source>
</evidence>
<dbReference type="PANTHER" id="PTHR13906:SF14">
    <property type="entry name" value="LYSOPHOSPHOLIPID ACYLTRANSFERASE 5"/>
    <property type="match status" value="1"/>
</dbReference>
<evidence type="ECO:0000256" key="19">
    <source>
        <dbReference type="SAM" id="Phobius"/>
    </source>
</evidence>
<feature type="transmembrane region" description="Helical" evidence="19">
    <location>
        <begin position="250"/>
        <end position="271"/>
    </location>
</feature>
<keyword evidence="11 19" id="KW-0472">Membrane</keyword>
<evidence type="ECO:0000256" key="18">
    <source>
        <dbReference type="ARBA" id="ARBA00039721"/>
    </source>
</evidence>
<feature type="transmembrane region" description="Helical" evidence="19">
    <location>
        <begin position="344"/>
        <end position="370"/>
    </location>
</feature>
<evidence type="ECO:0000256" key="14">
    <source>
        <dbReference type="ARBA" id="ARBA00023315"/>
    </source>
</evidence>
<reference evidence="20" key="1">
    <citation type="submission" date="2020-06" db="EMBL/GenBank/DDBJ databases">
        <title>Draft genome of Bugula neritina, a colonial animal packing powerful symbionts and potential medicines.</title>
        <authorList>
            <person name="Rayko M."/>
        </authorList>
    </citation>
    <scope>NUCLEOTIDE SEQUENCE [LARGE SCALE GENOMIC DNA]</scope>
    <source>
        <strain evidence="20">Kwan_BN1</strain>
    </source>
</reference>
<dbReference type="EC" id="2.3.1.n6" evidence="17"/>